<keyword evidence="3 6" id="KW-0812">Transmembrane</keyword>
<evidence type="ECO:0000256" key="4">
    <source>
        <dbReference type="ARBA" id="ARBA00022989"/>
    </source>
</evidence>
<reference evidence="7" key="1">
    <citation type="journal article" date="2014" name="PLoS Negl. Trop. Dis.">
        <title>An updated insight into the Sialotranscriptome of Triatoma infestans: developmental stage and geographic variations.</title>
        <authorList>
            <person name="Schwarz A."/>
            <person name="Medrano-Mercado N."/>
            <person name="Schaub G.A."/>
            <person name="Struchiner C.J."/>
            <person name="Bargues M.D."/>
            <person name="Levy M.Z."/>
            <person name="Ribeiro J.M."/>
        </authorList>
    </citation>
    <scope>NUCLEOTIDE SEQUENCE</scope>
    <source>
        <strain evidence="7">Chile</strain>
        <tissue evidence="7">Salivary glands</tissue>
    </source>
</reference>
<feature type="transmembrane region" description="Helical" evidence="6">
    <location>
        <begin position="187"/>
        <end position="209"/>
    </location>
</feature>
<dbReference type="GO" id="GO:0015165">
    <property type="term" value="F:pyrimidine nucleotide-sugar transmembrane transporter activity"/>
    <property type="evidence" value="ECO:0007669"/>
    <property type="project" value="InterPro"/>
</dbReference>
<proteinExistence type="evidence at transcript level"/>
<evidence type="ECO:0000256" key="3">
    <source>
        <dbReference type="ARBA" id="ARBA00022692"/>
    </source>
</evidence>
<evidence type="ECO:0000313" key="7">
    <source>
        <dbReference type="EMBL" id="JAC14852.1"/>
    </source>
</evidence>
<dbReference type="EMBL" id="GBBI01003860">
    <property type="protein sequence ID" value="JAC14852.1"/>
    <property type="molecule type" value="mRNA"/>
</dbReference>
<keyword evidence="5 6" id="KW-0472">Membrane</keyword>
<protein>
    <submittedName>
        <fullName evidence="7">Putative cmp-sialic acid transporter</fullName>
    </submittedName>
</protein>
<dbReference type="PIRSF" id="PIRSF005799">
    <property type="entry name" value="UDP-gal_transpt"/>
    <property type="match status" value="1"/>
</dbReference>
<evidence type="ECO:0000256" key="1">
    <source>
        <dbReference type="ARBA" id="ARBA00004141"/>
    </source>
</evidence>
<feature type="transmembrane region" description="Helical" evidence="6">
    <location>
        <begin position="12"/>
        <end position="31"/>
    </location>
</feature>
<dbReference type="GO" id="GO:0000139">
    <property type="term" value="C:Golgi membrane"/>
    <property type="evidence" value="ECO:0007669"/>
    <property type="project" value="InterPro"/>
</dbReference>
<dbReference type="AlphaFoldDB" id="A0A023F015"/>
<feature type="transmembrane region" description="Helical" evidence="6">
    <location>
        <begin position="87"/>
        <end position="104"/>
    </location>
</feature>
<comment type="subcellular location">
    <subcellularLocation>
        <location evidence="1">Membrane</location>
        <topology evidence="1">Multi-pass membrane protein</topology>
    </subcellularLocation>
</comment>
<accession>A0A023F015</accession>
<dbReference type="PANTHER" id="PTHR10231">
    <property type="entry name" value="NUCLEOTIDE-SUGAR TRANSMEMBRANE TRANSPORTER"/>
    <property type="match status" value="1"/>
</dbReference>
<evidence type="ECO:0000256" key="5">
    <source>
        <dbReference type="ARBA" id="ARBA00023136"/>
    </source>
</evidence>
<name>A0A023F015_TRIIF</name>
<evidence type="ECO:0000256" key="2">
    <source>
        <dbReference type="ARBA" id="ARBA00022597"/>
    </source>
</evidence>
<dbReference type="InterPro" id="IPR007271">
    <property type="entry name" value="Nuc_sug_transpt"/>
</dbReference>
<feature type="transmembrane region" description="Helical" evidence="6">
    <location>
        <begin position="314"/>
        <end position="332"/>
    </location>
</feature>
<feature type="transmembrane region" description="Helical" evidence="6">
    <location>
        <begin position="263"/>
        <end position="283"/>
    </location>
</feature>
<evidence type="ECO:0000256" key="6">
    <source>
        <dbReference type="SAM" id="Phobius"/>
    </source>
</evidence>
<organism evidence="7">
    <name type="scientific">Triatoma infestans</name>
    <name type="common">Assassin bug</name>
    <dbReference type="NCBI Taxonomy" id="30076"/>
    <lineage>
        <taxon>Eukaryota</taxon>
        <taxon>Metazoa</taxon>
        <taxon>Ecdysozoa</taxon>
        <taxon>Arthropoda</taxon>
        <taxon>Hexapoda</taxon>
        <taxon>Insecta</taxon>
        <taxon>Pterygota</taxon>
        <taxon>Neoptera</taxon>
        <taxon>Paraneoptera</taxon>
        <taxon>Hemiptera</taxon>
        <taxon>Heteroptera</taxon>
        <taxon>Panheteroptera</taxon>
        <taxon>Cimicomorpha</taxon>
        <taxon>Reduviidae</taxon>
        <taxon>Triatominae</taxon>
        <taxon>Triatoma</taxon>
    </lineage>
</organism>
<feature type="transmembrane region" description="Helical" evidence="6">
    <location>
        <begin position="116"/>
        <end position="136"/>
    </location>
</feature>
<feature type="transmembrane region" description="Helical" evidence="6">
    <location>
        <begin position="51"/>
        <end position="75"/>
    </location>
</feature>
<keyword evidence="4 6" id="KW-1133">Transmembrane helix</keyword>
<feature type="transmembrane region" description="Helical" evidence="6">
    <location>
        <begin position="221"/>
        <end position="243"/>
    </location>
</feature>
<dbReference type="Pfam" id="PF04142">
    <property type="entry name" value="Nuc_sug_transp"/>
    <property type="match status" value="1"/>
</dbReference>
<keyword evidence="2" id="KW-0813">Transport</keyword>
<sequence>MSCNFMNFHDIFPTKWSFIIFILYITLFVNQGWLVTASQDTDNKYNYNTTLAVLCTEVIKLTVCALIYSFCHSFCSLIVETRNNIKVAALYFVPASLYCIYNNLTYINLSTFDPTTYYMVLQLRVVATGVVFQLIFKKELSAKQWISLIMLTFGCMIKQINFGDVPVSDTQVAGVSEEPYMNKQLGVSFSLGSLLLVAQVLCSCLGGVYNEYLLKHHSSEVNLYLQNIFGYADSIICIFILLVFQGNLQDIFSYNTVEQFFNYRVMLVVFNNAAIGIVTSFFLRYLNSILKTFASALELVFTMVISRLLFSIPIYMNTIISVFVVIAATITYSQNPVINVKTSKGEKSLGV</sequence>
<keyword evidence="2" id="KW-0762">Sugar transport</keyword>